<dbReference type="EMBL" id="BEZZ01000019">
    <property type="protein sequence ID" value="GCC22888.1"/>
    <property type="molecule type" value="Genomic_DNA"/>
</dbReference>
<dbReference type="AlphaFoldDB" id="A0A401RXS2"/>
<evidence type="ECO:0000313" key="3">
    <source>
        <dbReference type="Proteomes" id="UP000287033"/>
    </source>
</evidence>
<evidence type="ECO:0000256" key="1">
    <source>
        <dbReference type="SAM" id="MobiDB-lite"/>
    </source>
</evidence>
<gene>
    <name evidence="2" type="ORF">chiPu_0001279</name>
</gene>
<sequence length="71" mass="7482">MAPPARIAVIPGASAPARRHKGRRRDVTIGVSPLPAPHPPVLGTCSGEEFEQSFQWRSCSGGEEPAHNKAG</sequence>
<name>A0A401RXS2_CHIPU</name>
<keyword evidence="3" id="KW-1185">Reference proteome</keyword>
<evidence type="ECO:0000313" key="2">
    <source>
        <dbReference type="EMBL" id="GCC22888.1"/>
    </source>
</evidence>
<accession>A0A401RXS2</accession>
<feature type="region of interest" description="Disordered" evidence="1">
    <location>
        <begin position="1"/>
        <end position="40"/>
    </location>
</feature>
<proteinExistence type="predicted"/>
<reference evidence="2 3" key="1">
    <citation type="journal article" date="2018" name="Nat. Ecol. Evol.">
        <title>Shark genomes provide insights into elasmobranch evolution and the origin of vertebrates.</title>
        <authorList>
            <person name="Hara Y"/>
            <person name="Yamaguchi K"/>
            <person name="Onimaru K"/>
            <person name="Kadota M"/>
            <person name="Koyanagi M"/>
            <person name="Keeley SD"/>
            <person name="Tatsumi K"/>
            <person name="Tanaka K"/>
            <person name="Motone F"/>
            <person name="Kageyama Y"/>
            <person name="Nozu R"/>
            <person name="Adachi N"/>
            <person name="Nishimura O"/>
            <person name="Nakagawa R"/>
            <person name="Tanegashima C"/>
            <person name="Kiyatake I"/>
            <person name="Matsumoto R"/>
            <person name="Murakumo K"/>
            <person name="Nishida K"/>
            <person name="Terakita A"/>
            <person name="Kuratani S"/>
            <person name="Sato K"/>
            <person name="Hyodo S Kuraku.S."/>
        </authorList>
    </citation>
    <scope>NUCLEOTIDE SEQUENCE [LARGE SCALE GENOMIC DNA]</scope>
</reference>
<comment type="caution">
    <text evidence="2">The sequence shown here is derived from an EMBL/GenBank/DDBJ whole genome shotgun (WGS) entry which is preliminary data.</text>
</comment>
<protein>
    <submittedName>
        <fullName evidence="2">Uncharacterized protein</fullName>
    </submittedName>
</protein>
<organism evidence="2 3">
    <name type="scientific">Chiloscyllium punctatum</name>
    <name type="common">Brownbanded bambooshark</name>
    <name type="synonym">Hemiscyllium punctatum</name>
    <dbReference type="NCBI Taxonomy" id="137246"/>
    <lineage>
        <taxon>Eukaryota</taxon>
        <taxon>Metazoa</taxon>
        <taxon>Chordata</taxon>
        <taxon>Craniata</taxon>
        <taxon>Vertebrata</taxon>
        <taxon>Chondrichthyes</taxon>
        <taxon>Elasmobranchii</taxon>
        <taxon>Galeomorphii</taxon>
        <taxon>Galeoidea</taxon>
        <taxon>Orectolobiformes</taxon>
        <taxon>Hemiscylliidae</taxon>
        <taxon>Chiloscyllium</taxon>
    </lineage>
</organism>
<dbReference type="Proteomes" id="UP000287033">
    <property type="component" value="Unassembled WGS sequence"/>
</dbReference>